<sequence length="164" mass="17433">MTGQLPPATSVAHTIGAYVLDDVVVQEFVCAGLPVWIVKSFTYLHATRVDAVVSPLSPKAWAVLEDAIPPYHVFFTGPATSPEKYHAFGVWARKIVGYPNPFAETVVSGPSMTASASAPSGGLGPIRSSNSSSSATRPYQQKNPKTQGVAPIVGRNKFLELRPP</sequence>
<dbReference type="OrthoDB" id="2634326at2759"/>
<feature type="region of interest" description="Disordered" evidence="1">
    <location>
        <begin position="117"/>
        <end position="164"/>
    </location>
</feature>
<comment type="caution">
    <text evidence="2">The sequence shown here is derived from an EMBL/GenBank/DDBJ whole genome shotgun (WGS) entry which is preliminary data.</text>
</comment>
<dbReference type="InParanoid" id="A0A369K1Y5"/>
<dbReference type="STRING" id="39966.A0A369K1Y5"/>
<dbReference type="EMBL" id="LUEZ02000013">
    <property type="protein sequence ID" value="RDB27958.1"/>
    <property type="molecule type" value="Genomic_DNA"/>
</dbReference>
<evidence type="ECO:0000256" key="1">
    <source>
        <dbReference type="SAM" id="MobiDB-lite"/>
    </source>
</evidence>
<name>A0A369K1Y5_HYPMA</name>
<accession>A0A369K1Y5</accession>
<feature type="compositionally biased region" description="Polar residues" evidence="1">
    <location>
        <begin position="135"/>
        <end position="146"/>
    </location>
</feature>
<evidence type="ECO:0000313" key="3">
    <source>
        <dbReference type="Proteomes" id="UP000076154"/>
    </source>
</evidence>
<organism evidence="2 3">
    <name type="scientific">Hypsizygus marmoreus</name>
    <name type="common">White beech mushroom</name>
    <name type="synonym">Agaricus marmoreus</name>
    <dbReference type="NCBI Taxonomy" id="39966"/>
    <lineage>
        <taxon>Eukaryota</taxon>
        <taxon>Fungi</taxon>
        <taxon>Dikarya</taxon>
        <taxon>Basidiomycota</taxon>
        <taxon>Agaricomycotina</taxon>
        <taxon>Agaricomycetes</taxon>
        <taxon>Agaricomycetidae</taxon>
        <taxon>Agaricales</taxon>
        <taxon>Tricholomatineae</taxon>
        <taxon>Lyophyllaceae</taxon>
        <taxon>Hypsizygus</taxon>
    </lineage>
</organism>
<gene>
    <name evidence="2" type="ORF">Hypma_002331</name>
</gene>
<keyword evidence="3" id="KW-1185">Reference proteome</keyword>
<dbReference type="AlphaFoldDB" id="A0A369K1Y5"/>
<reference evidence="2" key="1">
    <citation type="submission" date="2018-04" db="EMBL/GenBank/DDBJ databases">
        <title>Whole genome sequencing of Hypsizygus marmoreus.</title>
        <authorList>
            <person name="Choi I.-G."/>
            <person name="Min B."/>
            <person name="Kim J.-G."/>
            <person name="Kim S."/>
            <person name="Oh Y.-L."/>
            <person name="Kong W.-S."/>
            <person name="Park H."/>
            <person name="Jeong J."/>
            <person name="Song E.-S."/>
        </authorList>
    </citation>
    <scope>NUCLEOTIDE SEQUENCE [LARGE SCALE GENOMIC DNA]</scope>
    <source>
        <strain evidence="2">51987-8</strain>
    </source>
</reference>
<dbReference type="Proteomes" id="UP000076154">
    <property type="component" value="Unassembled WGS sequence"/>
</dbReference>
<protein>
    <submittedName>
        <fullName evidence="2">Uncharacterized protein</fullName>
    </submittedName>
</protein>
<proteinExistence type="predicted"/>
<evidence type="ECO:0000313" key="2">
    <source>
        <dbReference type="EMBL" id="RDB27958.1"/>
    </source>
</evidence>